<dbReference type="InterPro" id="IPR036777">
    <property type="entry name" value="Channel_Tsx-like_sf"/>
</dbReference>
<dbReference type="Gene3D" id="2.40.230.20">
    <property type="entry name" value="Nucleoside-specific channel-forming protein, Tsx-like"/>
    <property type="match status" value="1"/>
</dbReference>
<evidence type="ECO:0000313" key="3">
    <source>
        <dbReference type="Proteomes" id="UP000663570"/>
    </source>
</evidence>
<reference evidence="2 3" key="1">
    <citation type="submission" date="2021-02" db="EMBL/GenBank/DDBJ databases">
        <title>Niveibacterium changnyeongensis HC41.</title>
        <authorList>
            <person name="Kang M."/>
        </authorList>
    </citation>
    <scope>NUCLEOTIDE SEQUENCE [LARGE SCALE GENOMIC DNA]</scope>
    <source>
        <strain evidence="2 3">HC41</strain>
    </source>
</reference>
<feature type="chain" id="PRO_5047467040" description="Nucleoside-specific outer membrane channel protein Tsx" evidence="1">
    <location>
        <begin position="27"/>
        <end position="281"/>
    </location>
</feature>
<proteinExistence type="predicted"/>
<name>A0ABX7M5T6_9RHOO</name>
<sequence length="281" mass="30206">MSIQRSICAAAILAAITSTTATPAFAADWSDTSVSYRYGTQFAEPGIEGDIAKSIFALTHVSGFKYGSNFFNVDFLLSDKNDPAAGGQGGAQEIYAVYANQLHLGKITGSSYAFGPVRDLALTTGFDASSKNNDFASRVRKFTFGPTLKFGAFDGWADLSLLYYKETNHNGIVGKDVSFDSTWRIAGAWGVPFAAGSLPMNVNGYFNYTAAKGKDGFGDETKPETLLNIFLMADVGALAGKKDTFLAGVGYEYWQNKFGNDHTKLVGSTARTPMLKVEAHF</sequence>
<evidence type="ECO:0000256" key="1">
    <source>
        <dbReference type="SAM" id="SignalP"/>
    </source>
</evidence>
<gene>
    <name evidence="2" type="ORF">JY500_20555</name>
</gene>
<evidence type="ECO:0000313" key="2">
    <source>
        <dbReference type="EMBL" id="QSI76811.1"/>
    </source>
</evidence>
<dbReference type="SUPFAM" id="SSF111364">
    <property type="entry name" value="Tsx-like channel"/>
    <property type="match status" value="1"/>
</dbReference>
<protein>
    <recommendedName>
        <fullName evidence="4">Nucleoside-specific outer membrane channel protein Tsx</fullName>
    </recommendedName>
</protein>
<feature type="signal peptide" evidence="1">
    <location>
        <begin position="1"/>
        <end position="26"/>
    </location>
</feature>
<evidence type="ECO:0008006" key="4">
    <source>
        <dbReference type="Google" id="ProtNLM"/>
    </source>
</evidence>
<accession>A0ABX7M5T6</accession>
<keyword evidence="3" id="KW-1185">Reference proteome</keyword>
<keyword evidence="1" id="KW-0732">Signal</keyword>
<organism evidence="2 3">
    <name type="scientific">Niveibacterium microcysteis</name>
    <dbReference type="NCBI Taxonomy" id="2811415"/>
    <lineage>
        <taxon>Bacteria</taxon>
        <taxon>Pseudomonadati</taxon>
        <taxon>Pseudomonadota</taxon>
        <taxon>Betaproteobacteria</taxon>
        <taxon>Rhodocyclales</taxon>
        <taxon>Rhodocyclaceae</taxon>
        <taxon>Niveibacterium</taxon>
    </lineage>
</organism>
<dbReference type="EMBL" id="CP071060">
    <property type="protein sequence ID" value="QSI76811.1"/>
    <property type="molecule type" value="Genomic_DNA"/>
</dbReference>
<dbReference type="Proteomes" id="UP000663570">
    <property type="component" value="Chromosome"/>
</dbReference>
<dbReference type="RefSeq" id="WP_206254416.1">
    <property type="nucleotide sequence ID" value="NZ_CP071060.1"/>
</dbReference>